<evidence type="ECO:0000259" key="4">
    <source>
        <dbReference type="PROSITE" id="PS50995"/>
    </source>
</evidence>
<dbReference type="InterPro" id="IPR036390">
    <property type="entry name" value="WH_DNA-bd_sf"/>
</dbReference>
<name>E3H7W0_ILYPC</name>
<dbReference type="eggNOG" id="COG1846">
    <property type="taxonomic scope" value="Bacteria"/>
</dbReference>
<dbReference type="InterPro" id="IPR036388">
    <property type="entry name" value="WH-like_DNA-bd_sf"/>
</dbReference>
<accession>E3H7W0</accession>
<protein>
    <submittedName>
        <fullName evidence="5">Transcriptional regulator, MarR family</fullName>
    </submittedName>
</protein>
<dbReference type="RefSeq" id="WP_013387579.1">
    <property type="nucleotide sequence ID" value="NC_014632.1"/>
</dbReference>
<dbReference type="GO" id="GO:0003677">
    <property type="term" value="F:DNA binding"/>
    <property type="evidence" value="ECO:0007669"/>
    <property type="project" value="UniProtKB-KW"/>
</dbReference>
<keyword evidence="6" id="KW-1185">Reference proteome</keyword>
<reference evidence="5 6" key="1">
    <citation type="journal article" date="2010" name="Stand. Genomic Sci.">
        <title>Complete genome sequence of Ilyobacter polytropus type strain (CuHbu1).</title>
        <authorList>
            <person name="Sikorski J."/>
            <person name="Chertkov O."/>
            <person name="Lapidus A."/>
            <person name="Nolan M."/>
            <person name="Lucas S."/>
            <person name="Del Rio T.G."/>
            <person name="Tice H."/>
            <person name="Cheng J.F."/>
            <person name="Tapia R."/>
            <person name="Han C."/>
            <person name="Goodwin L."/>
            <person name="Pitluck S."/>
            <person name="Liolios K."/>
            <person name="Ivanova N."/>
            <person name="Mavromatis K."/>
            <person name="Mikhailova N."/>
            <person name="Pati A."/>
            <person name="Chen A."/>
            <person name="Palaniappan K."/>
            <person name="Land M."/>
            <person name="Hauser L."/>
            <person name="Chang Y.J."/>
            <person name="Jeffries C.D."/>
            <person name="Brambilla E."/>
            <person name="Yasawong M."/>
            <person name="Rohde M."/>
            <person name="Pukall R."/>
            <person name="Spring S."/>
            <person name="Goker M."/>
            <person name="Woyke T."/>
            <person name="Bristow J."/>
            <person name="Eisen J.A."/>
            <person name="Markowitz V."/>
            <person name="Hugenholtz P."/>
            <person name="Kyrpides N.C."/>
            <person name="Klenk H.P."/>
        </authorList>
    </citation>
    <scope>NUCLEOTIDE SEQUENCE [LARGE SCALE GENOMIC DNA]</scope>
    <source>
        <strain evidence="6">ATCC 51220 / DSM 2926 / LMG 16218 / CuHBu1</strain>
    </source>
</reference>
<dbReference type="SMART" id="SM00347">
    <property type="entry name" value="HTH_MARR"/>
    <property type="match status" value="1"/>
</dbReference>
<dbReference type="PANTHER" id="PTHR42756:SF1">
    <property type="entry name" value="TRANSCRIPTIONAL REPRESSOR OF EMRAB OPERON"/>
    <property type="match status" value="1"/>
</dbReference>
<dbReference type="HOGENOM" id="CLU_083287_11_3_0"/>
<dbReference type="Proteomes" id="UP000006875">
    <property type="component" value="Chromosome"/>
</dbReference>
<evidence type="ECO:0000313" key="5">
    <source>
        <dbReference type="EMBL" id="ADO82912.1"/>
    </source>
</evidence>
<organism evidence="5 6">
    <name type="scientific">Ilyobacter polytropus (strain ATCC 51220 / DSM 2926 / LMG 16218 / CuHBu1)</name>
    <dbReference type="NCBI Taxonomy" id="572544"/>
    <lineage>
        <taxon>Bacteria</taxon>
        <taxon>Fusobacteriati</taxon>
        <taxon>Fusobacteriota</taxon>
        <taxon>Fusobacteriia</taxon>
        <taxon>Fusobacteriales</taxon>
        <taxon>Fusobacteriaceae</taxon>
        <taxon>Ilyobacter</taxon>
    </lineage>
</organism>
<dbReference type="KEGG" id="ipo:Ilyop_1131"/>
<dbReference type="SUPFAM" id="SSF46785">
    <property type="entry name" value="Winged helix' DNA-binding domain"/>
    <property type="match status" value="1"/>
</dbReference>
<dbReference type="EMBL" id="CP002281">
    <property type="protein sequence ID" value="ADO82912.1"/>
    <property type="molecule type" value="Genomic_DNA"/>
</dbReference>
<dbReference type="PRINTS" id="PR00598">
    <property type="entry name" value="HTHMARR"/>
</dbReference>
<dbReference type="Gene3D" id="1.10.10.10">
    <property type="entry name" value="Winged helix-like DNA-binding domain superfamily/Winged helix DNA-binding domain"/>
    <property type="match status" value="1"/>
</dbReference>
<evidence type="ECO:0000256" key="2">
    <source>
        <dbReference type="ARBA" id="ARBA00023125"/>
    </source>
</evidence>
<feature type="domain" description="HTH marR-type" evidence="4">
    <location>
        <begin position="4"/>
        <end position="139"/>
    </location>
</feature>
<keyword evidence="2" id="KW-0238">DNA-binding</keyword>
<evidence type="ECO:0000313" key="6">
    <source>
        <dbReference type="Proteomes" id="UP000006875"/>
    </source>
</evidence>
<dbReference type="GO" id="GO:0003700">
    <property type="term" value="F:DNA-binding transcription factor activity"/>
    <property type="evidence" value="ECO:0007669"/>
    <property type="project" value="InterPro"/>
</dbReference>
<dbReference type="AlphaFoldDB" id="E3H7W0"/>
<dbReference type="PANTHER" id="PTHR42756">
    <property type="entry name" value="TRANSCRIPTIONAL REGULATOR, MARR"/>
    <property type="match status" value="1"/>
</dbReference>
<keyword evidence="3" id="KW-0804">Transcription</keyword>
<dbReference type="OrthoDB" id="9799663at2"/>
<evidence type="ECO:0000256" key="3">
    <source>
        <dbReference type="ARBA" id="ARBA00023163"/>
    </source>
</evidence>
<gene>
    <name evidence="5" type="ordered locus">Ilyop_1131</name>
</gene>
<proteinExistence type="predicted"/>
<dbReference type="Pfam" id="PF01047">
    <property type="entry name" value="MarR"/>
    <property type="match status" value="1"/>
</dbReference>
<sequence>MYKKEELTNLIIKFYNELSKCSIETSKELGSYDMQIKQFHYLTLIDKTPNMTSSELSEILNITKPSVTEIINKLTTLGCVYRGQSELDKRVFYIKLTEKGKKIVKLKELAAEKFAEERLDSLTDEEVNSFIKLFIKLFG</sequence>
<evidence type="ECO:0000256" key="1">
    <source>
        <dbReference type="ARBA" id="ARBA00023015"/>
    </source>
</evidence>
<dbReference type="PROSITE" id="PS50995">
    <property type="entry name" value="HTH_MARR_2"/>
    <property type="match status" value="1"/>
</dbReference>
<dbReference type="InterPro" id="IPR000835">
    <property type="entry name" value="HTH_MarR-typ"/>
</dbReference>
<keyword evidence="1" id="KW-0805">Transcription regulation</keyword>
<dbReference type="STRING" id="572544.Ilyop_1131"/>